<dbReference type="Pfam" id="PF00411">
    <property type="entry name" value="Ribosomal_S11"/>
    <property type="match status" value="1"/>
</dbReference>
<protein>
    <recommendedName>
        <fullName evidence="7">Ribosomal protein S11</fullName>
    </recommendedName>
</protein>
<comment type="caution">
    <text evidence="5">The sequence shown here is derived from an EMBL/GenBank/DDBJ whole genome shotgun (WGS) entry which is preliminary data.</text>
</comment>
<sequence length="234" mass="25193">MLGLQTWRNSLRSVSKSTSLAARYSQQLPPASGELGSSNNSTPKASSPNASPNASPPDVETPPHLDPASALLNDIQNASRMATPETPPVGGNYPKARPPRGRQATSAMTYTRPKYRLHCHSTRHNTIASFTAPDGSTIANFSGGSCGFKRGARSGYEAGYQCSVRVFDRIREQEAKVGPMYVELFFKGFGQGREAMQKALLTAEGDGVRQLIVSVTDRTPLKIGGTRAKKARRL</sequence>
<keyword evidence="3" id="KW-0687">Ribonucleoprotein</keyword>
<dbReference type="EMBL" id="JBBXMP010000005">
    <property type="protein sequence ID" value="KAL0070943.1"/>
    <property type="molecule type" value="Genomic_DNA"/>
</dbReference>
<name>A0ABR3ABK4_9AGAR</name>
<dbReference type="Gene3D" id="3.30.420.80">
    <property type="entry name" value="Ribosomal protein S11"/>
    <property type="match status" value="1"/>
</dbReference>
<dbReference type="InterPro" id="IPR036967">
    <property type="entry name" value="Ribosomal_uS11_sf"/>
</dbReference>
<evidence type="ECO:0000256" key="4">
    <source>
        <dbReference type="SAM" id="MobiDB-lite"/>
    </source>
</evidence>
<evidence type="ECO:0000256" key="1">
    <source>
        <dbReference type="ARBA" id="ARBA00006194"/>
    </source>
</evidence>
<keyword evidence="2" id="KW-0689">Ribosomal protein</keyword>
<evidence type="ECO:0000256" key="2">
    <source>
        <dbReference type="ARBA" id="ARBA00022980"/>
    </source>
</evidence>
<reference evidence="5 6" key="1">
    <citation type="submission" date="2024-05" db="EMBL/GenBank/DDBJ databases">
        <title>A draft genome resource for the thread blight pathogen Marasmius tenuissimus strain MS-2.</title>
        <authorList>
            <person name="Yulfo-Soto G.E."/>
            <person name="Baruah I.K."/>
            <person name="Amoako-Attah I."/>
            <person name="Bukari Y."/>
            <person name="Meinhardt L.W."/>
            <person name="Bailey B.A."/>
            <person name="Cohen S.P."/>
        </authorList>
    </citation>
    <scope>NUCLEOTIDE SEQUENCE [LARGE SCALE GENOMIC DNA]</scope>
    <source>
        <strain evidence="5 6">MS-2</strain>
    </source>
</reference>
<accession>A0ABR3ABK4</accession>
<evidence type="ECO:0000256" key="3">
    <source>
        <dbReference type="ARBA" id="ARBA00023274"/>
    </source>
</evidence>
<comment type="similarity">
    <text evidence="1">Belongs to the universal ribosomal protein uS11 family.</text>
</comment>
<organism evidence="5 6">
    <name type="scientific">Marasmius tenuissimus</name>
    <dbReference type="NCBI Taxonomy" id="585030"/>
    <lineage>
        <taxon>Eukaryota</taxon>
        <taxon>Fungi</taxon>
        <taxon>Dikarya</taxon>
        <taxon>Basidiomycota</taxon>
        <taxon>Agaricomycotina</taxon>
        <taxon>Agaricomycetes</taxon>
        <taxon>Agaricomycetidae</taxon>
        <taxon>Agaricales</taxon>
        <taxon>Marasmiineae</taxon>
        <taxon>Marasmiaceae</taxon>
        <taxon>Marasmius</taxon>
    </lineage>
</organism>
<gene>
    <name evidence="5" type="ORF">AAF712_002164</name>
</gene>
<feature type="region of interest" description="Disordered" evidence="4">
    <location>
        <begin position="1"/>
        <end position="69"/>
    </location>
</feature>
<feature type="compositionally biased region" description="Low complexity" evidence="4">
    <location>
        <begin position="37"/>
        <end position="57"/>
    </location>
</feature>
<proteinExistence type="inferred from homology"/>
<evidence type="ECO:0000313" key="5">
    <source>
        <dbReference type="EMBL" id="KAL0070943.1"/>
    </source>
</evidence>
<evidence type="ECO:0000313" key="6">
    <source>
        <dbReference type="Proteomes" id="UP001437256"/>
    </source>
</evidence>
<dbReference type="HAMAP" id="MF_01310">
    <property type="entry name" value="Ribosomal_uS11"/>
    <property type="match status" value="1"/>
</dbReference>
<dbReference type="InterPro" id="IPR001971">
    <property type="entry name" value="Ribosomal_uS11"/>
</dbReference>
<feature type="region of interest" description="Disordered" evidence="4">
    <location>
        <begin position="81"/>
        <end position="106"/>
    </location>
</feature>
<feature type="compositionally biased region" description="Polar residues" evidence="4">
    <location>
        <begin position="1"/>
        <end position="29"/>
    </location>
</feature>
<evidence type="ECO:0008006" key="7">
    <source>
        <dbReference type="Google" id="ProtNLM"/>
    </source>
</evidence>
<dbReference type="PANTHER" id="PTHR11759">
    <property type="entry name" value="40S RIBOSOMAL PROTEIN S14/30S RIBOSOMAL PROTEIN S11"/>
    <property type="match status" value="1"/>
</dbReference>
<keyword evidence="6" id="KW-1185">Reference proteome</keyword>
<dbReference type="SUPFAM" id="SSF53137">
    <property type="entry name" value="Translational machinery components"/>
    <property type="match status" value="1"/>
</dbReference>
<dbReference type="Proteomes" id="UP001437256">
    <property type="component" value="Unassembled WGS sequence"/>
</dbReference>